<evidence type="ECO:0000256" key="9">
    <source>
        <dbReference type="ARBA" id="ARBA00030003"/>
    </source>
</evidence>
<evidence type="ECO:0000256" key="12">
    <source>
        <dbReference type="ARBA" id="ARBA00032877"/>
    </source>
</evidence>
<reference evidence="16 17" key="2">
    <citation type="submission" date="2019-01" db="EMBL/GenBank/DDBJ databases">
        <title>Tautonia sociabilis, a novel thermotolerant planctomycete of Isosphaeraceae family, isolated from a 4000 m deep subterranean habitat.</title>
        <authorList>
            <person name="Kovaleva O.L."/>
            <person name="Elcheninov A.G."/>
            <person name="Van Heerden E."/>
            <person name="Toshchakov S.V."/>
            <person name="Novikov A."/>
            <person name="Bonch-Osmolovskaya E.A."/>
            <person name="Kublanov I.V."/>
        </authorList>
    </citation>
    <scope>NUCLEOTIDE SEQUENCE [LARGE SCALE GENOMIC DNA]</scope>
    <source>
        <strain evidence="16 17">GM2012</strain>
    </source>
</reference>
<dbReference type="InterPro" id="IPR013826">
    <property type="entry name" value="Topo_IA_cen_sub3"/>
</dbReference>
<evidence type="ECO:0000256" key="7">
    <source>
        <dbReference type="ARBA" id="ARBA00023125"/>
    </source>
</evidence>
<dbReference type="SMART" id="SM00437">
    <property type="entry name" value="TOP1Ac"/>
    <property type="match status" value="1"/>
</dbReference>
<evidence type="ECO:0000256" key="3">
    <source>
        <dbReference type="ARBA" id="ARBA00012891"/>
    </source>
</evidence>
<sequence length="812" mass="90073">MIVVIAEKPSVARELAAFLGASSRREGYLEGNGHQVTWALGHLATLMEPEDYDPTLKTWSLDRLPIIPERFELKPMTEKGAGKQLAVVRRLLREADEIIVATDAGREGELIARSILELTGTTRKPARRLWLSSLTREAIREAFARLRPLSDYDHLYEAARCRSEADWLVGLNATRYETVRQRSTGVLWSVGRVQTPVLALIVRRDEEIRTFRPEPFWELTTRYRGVLFSHTGGRFKTEEEALALLSRVLGQPFVVDKVDRKRERVLPPQLYDLTELQRDMNRRFGLSADATLQAAQQLYEAKLISYPRTDSRHLSNDLKRKIPGILDDLRPRKPDEMAALDLGNLAFTRRIVDDGKVGDHHAIIPTGKAPGSLNPAAQKVYDAVVVRLIAAFYPHCEKEVTTVLGSSAKVPFRARGVRVLDPGWTALYPRNGEDAKEDEQDLPELLPGESGPHEPAVRRGETSPPRPYTEATLLAAMETAGRLVDDETLREALKERGLGTPATRASIIETLLTRGYIAREKKNLVATDLGRFLIARVRARELKSAELTGDWEAKLREIERGRLDPRGFMAEIARFTSAIVDGSGDPPLDRDQLGPCPRCGLPVIEGKRGFGCSGWKDGCSFVLWREVEGTRLEDDQIRELLQRRVLSSPIPTADGGEVVLRLADSGDVLAIPFPKGRPMRSRGSSPGTSSRRASGKRRASPASDASARARAPARRAKAAGTQFAAVPVGPCPRCGSEVVEQPKSWGCSAWKDGCSFAIWKAMSGKRITARMARTLLTKGRTATLKGFKSKAGKPFEARLVLEEGEVRFSFDP</sequence>
<dbReference type="EC" id="5.6.2.1" evidence="3"/>
<dbReference type="InterPro" id="IPR023405">
    <property type="entry name" value="Topo_IA_core_domain"/>
</dbReference>
<feature type="domain" description="Toprim" evidence="14">
    <location>
        <begin position="1"/>
        <end position="135"/>
    </location>
</feature>
<evidence type="ECO:0000256" key="10">
    <source>
        <dbReference type="ARBA" id="ARBA00031985"/>
    </source>
</evidence>
<dbReference type="PROSITE" id="PS50880">
    <property type="entry name" value="TOPRIM"/>
    <property type="match status" value="1"/>
</dbReference>
<dbReference type="InterPro" id="IPR034144">
    <property type="entry name" value="TOPRIM_TopoIII"/>
</dbReference>
<dbReference type="NCBIfam" id="TIGR01056">
    <property type="entry name" value="topB"/>
    <property type="match status" value="1"/>
</dbReference>
<evidence type="ECO:0000256" key="11">
    <source>
        <dbReference type="ARBA" id="ARBA00032235"/>
    </source>
</evidence>
<dbReference type="Pfam" id="PF13342">
    <property type="entry name" value="Toprim_Crpt"/>
    <property type="match status" value="1"/>
</dbReference>
<dbReference type="NCBIfam" id="NF005829">
    <property type="entry name" value="PRK07726.1"/>
    <property type="match status" value="1"/>
</dbReference>
<evidence type="ECO:0000313" key="16">
    <source>
        <dbReference type="EMBL" id="RUL88195.1"/>
    </source>
</evidence>
<keyword evidence="7" id="KW-0238">DNA-binding</keyword>
<dbReference type="GO" id="GO:0006281">
    <property type="term" value="P:DNA repair"/>
    <property type="evidence" value="ECO:0007669"/>
    <property type="project" value="TreeGrafter"/>
</dbReference>
<dbReference type="CDD" id="cd00186">
    <property type="entry name" value="TOP1Ac"/>
    <property type="match status" value="1"/>
</dbReference>
<evidence type="ECO:0000256" key="13">
    <source>
        <dbReference type="SAM" id="MobiDB-lite"/>
    </source>
</evidence>
<dbReference type="GO" id="GO:0003677">
    <property type="term" value="F:DNA binding"/>
    <property type="evidence" value="ECO:0007669"/>
    <property type="project" value="UniProtKB-KW"/>
</dbReference>
<dbReference type="EMBL" id="RYZH01000013">
    <property type="protein sequence ID" value="RUL88195.1"/>
    <property type="molecule type" value="Genomic_DNA"/>
</dbReference>
<dbReference type="GO" id="GO:0046872">
    <property type="term" value="F:metal ion binding"/>
    <property type="evidence" value="ECO:0007669"/>
    <property type="project" value="UniProtKB-KW"/>
</dbReference>
<keyword evidence="6" id="KW-0799">Topoisomerase</keyword>
<dbReference type="SMART" id="SM00493">
    <property type="entry name" value="TOPRIM"/>
    <property type="match status" value="1"/>
</dbReference>
<dbReference type="GO" id="GO:0006265">
    <property type="term" value="P:DNA topological change"/>
    <property type="evidence" value="ECO:0007669"/>
    <property type="project" value="InterPro"/>
</dbReference>
<feature type="compositionally biased region" description="Low complexity" evidence="13">
    <location>
        <begin position="700"/>
        <end position="710"/>
    </location>
</feature>
<evidence type="ECO:0000256" key="5">
    <source>
        <dbReference type="ARBA" id="ARBA00022842"/>
    </source>
</evidence>
<evidence type="ECO:0000256" key="8">
    <source>
        <dbReference type="ARBA" id="ARBA00023235"/>
    </source>
</evidence>
<evidence type="ECO:0000256" key="2">
    <source>
        <dbReference type="ARBA" id="ARBA00009446"/>
    </source>
</evidence>
<dbReference type="Pfam" id="PF01131">
    <property type="entry name" value="Topoisom_bac"/>
    <property type="match status" value="1"/>
</dbReference>
<evidence type="ECO:0000256" key="4">
    <source>
        <dbReference type="ARBA" id="ARBA00022723"/>
    </source>
</evidence>
<comment type="caution">
    <text evidence="16">The sequence shown here is derived from an EMBL/GenBank/DDBJ whole genome shotgun (WGS) entry which is preliminary data.</text>
</comment>
<dbReference type="GO" id="GO:0006310">
    <property type="term" value="P:DNA recombination"/>
    <property type="evidence" value="ECO:0007669"/>
    <property type="project" value="TreeGrafter"/>
</dbReference>
<evidence type="ECO:0000313" key="17">
    <source>
        <dbReference type="Proteomes" id="UP000280296"/>
    </source>
</evidence>
<gene>
    <name evidence="16" type="ORF">TsocGM_08645</name>
</gene>
<dbReference type="Gene3D" id="3.40.50.140">
    <property type="match status" value="1"/>
</dbReference>
<dbReference type="InterPro" id="IPR005738">
    <property type="entry name" value="TopoIII"/>
</dbReference>
<proteinExistence type="inferred from homology"/>
<dbReference type="InterPro" id="IPR006171">
    <property type="entry name" value="TOPRIM_dom"/>
</dbReference>
<dbReference type="PANTHER" id="PTHR11390">
    <property type="entry name" value="PROKARYOTIC DNA TOPOISOMERASE"/>
    <property type="match status" value="1"/>
</dbReference>
<evidence type="ECO:0000259" key="15">
    <source>
        <dbReference type="PROSITE" id="PS52039"/>
    </source>
</evidence>
<dbReference type="Proteomes" id="UP000280296">
    <property type="component" value="Unassembled WGS sequence"/>
</dbReference>
<dbReference type="OrthoDB" id="9803554at2"/>
<dbReference type="PRINTS" id="PR00417">
    <property type="entry name" value="PRTPISMRASEI"/>
</dbReference>
<comment type="catalytic activity">
    <reaction evidence="1">
        <text>ATP-independent breakage of single-stranded DNA, followed by passage and rejoining.</text>
        <dbReference type="EC" id="5.6.2.1"/>
    </reaction>
</comment>
<accession>A0A432MM41</accession>
<dbReference type="Gene3D" id="2.70.20.10">
    <property type="entry name" value="Topoisomerase I, domain 3"/>
    <property type="match status" value="1"/>
</dbReference>
<dbReference type="Gene3D" id="1.10.290.10">
    <property type="entry name" value="Topoisomerase I, domain 4"/>
    <property type="match status" value="1"/>
</dbReference>
<dbReference type="SUPFAM" id="SSF56712">
    <property type="entry name" value="Prokaryotic type I DNA topoisomerase"/>
    <property type="match status" value="1"/>
</dbReference>
<dbReference type="InterPro" id="IPR013825">
    <property type="entry name" value="Topo_IA_cen_sub2"/>
</dbReference>
<dbReference type="GO" id="GO:0043597">
    <property type="term" value="C:cytoplasmic replication fork"/>
    <property type="evidence" value="ECO:0007669"/>
    <property type="project" value="TreeGrafter"/>
</dbReference>
<keyword evidence="17" id="KW-1185">Reference proteome</keyword>
<feature type="domain" description="Topo IA-type catalytic" evidence="15">
    <location>
        <begin position="152"/>
        <end position="580"/>
    </location>
</feature>
<feature type="region of interest" description="Disordered" evidence="13">
    <location>
        <begin position="671"/>
        <end position="718"/>
    </location>
</feature>
<dbReference type="InterPro" id="IPR025589">
    <property type="entry name" value="Toprim_C_rpt"/>
</dbReference>
<comment type="similarity">
    <text evidence="2">Belongs to the type IA topoisomerase family.</text>
</comment>
<evidence type="ECO:0000256" key="6">
    <source>
        <dbReference type="ARBA" id="ARBA00023029"/>
    </source>
</evidence>
<organism evidence="16 17">
    <name type="scientific">Tautonia sociabilis</name>
    <dbReference type="NCBI Taxonomy" id="2080755"/>
    <lineage>
        <taxon>Bacteria</taxon>
        <taxon>Pseudomonadati</taxon>
        <taxon>Planctomycetota</taxon>
        <taxon>Planctomycetia</taxon>
        <taxon>Isosphaerales</taxon>
        <taxon>Isosphaeraceae</taxon>
        <taxon>Tautonia</taxon>
    </lineage>
</organism>
<feature type="compositionally biased region" description="Basic and acidic residues" evidence="13">
    <location>
        <begin position="451"/>
        <end position="461"/>
    </location>
</feature>
<dbReference type="PROSITE" id="PS52039">
    <property type="entry name" value="TOPO_IA_2"/>
    <property type="match status" value="1"/>
</dbReference>
<dbReference type="Pfam" id="PF01751">
    <property type="entry name" value="Toprim"/>
    <property type="match status" value="1"/>
</dbReference>
<dbReference type="InterPro" id="IPR003602">
    <property type="entry name" value="Topo_IA_DNA-bd_dom"/>
</dbReference>
<dbReference type="InterPro" id="IPR023406">
    <property type="entry name" value="Topo_IA_AS"/>
</dbReference>
<dbReference type="InterPro" id="IPR013497">
    <property type="entry name" value="Topo_IA_cen"/>
</dbReference>
<dbReference type="PROSITE" id="PS00396">
    <property type="entry name" value="TOPO_IA_1"/>
    <property type="match status" value="1"/>
</dbReference>
<reference evidence="16 17" key="1">
    <citation type="submission" date="2018-12" db="EMBL/GenBank/DDBJ databases">
        <authorList>
            <person name="Toschakov S.V."/>
        </authorList>
    </citation>
    <scope>NUCLEOTIDE SEQUENCE [LARGE SCALE GENOMIC DNA]</scope>
    <source>
        <strain evidence="16 17">GM2012</strain>
    </source>
</reference>
<evidence type="ECO:0000256" key="1">
    <source>
        <dbReference type="ARBA" id="ARBA00000213"/>
    </source>
</evidence>
<keyword evidence="8 16" id="KW-0413">Isomerase</keyword>
<dbReference type="InterPro" id="IPR003601">
    <property type="entry name" value="Topo_IA_2"/>
</dbReference>
<dbReference type="RefSeq" id="WP_126724905.1">
    <property type="nucleotide sequence ID" value="NZ_RYZH01000013.1"/>
</dbReference>
<feature type="region of interest" description="Disordered" evidence="13">
    <location>
        <begin position="429"/>
        <end position="467"/>
    </location>
</feature>
<keyword evidence="5" id="KW-0460">Magnesium</keyword>
<evidence type="ECO:0000259" key="14">
    <source>
        <dbReference type="PROSITE" id="PS50880"/>
    </source>
</evidence>
<dbReference type="CDD" id="cd03362">
    <property type="entry name" value="TOPRIM_TopoIA_TopoIII"/>
    <property type="match status" value="1"/>
</dbReference>
<dbReference type="AlphaFoldDB" id="A0A432MM41"/>
<keyword evidence="4" id="KW-0479">Metal-binding</keyword>
<dbReference type="InterPro" id="IPR000380">
    <property type="entry name" value="Topo_IA"/>
</dbReference>
<dbReference type="GO" id="GO:0003917">
    <property type="term" value="F:DNA topoisomerase type I (single strand cut, ATP-independent) activity"/>
    <property type="evidence" value="ECO:0007669"/>
    <property type="project" value="UniProtKB-EC"/>
</dbReference>
<feature type="compositionally biased region" description="Low complexity" evidence="13">
    <location>
        <begin position="681"/>
        <end position="692"/>
    </location>
</feature>
<name>A0A432MM41_9BACT</name>
<dbReference type="PANTHER" id="PTHR11390:SF21">
    <property type="entry name" value="DNA TOPOISOMERASE 3-ALPHA"/>
    <property type="match status" value="1"/>
</dbReference>
<dbReference type="InterPro" id="IPR013824">
    <property type="entry name" value="Topo_IA_cen_sub1"/>
</dbReference>
<protein>
    <recommendedName>
        <fullName evidence="3">DNA topoisomerase</fullName>
        <ecNumber evidence="3">5.6.2.1</ecNumber>
    </recommendedName>
    <alternativeName>
        <fullName evidence="12">Omega-protein</fullName>
    </alternativeName>
    <alternativeName>
        <fullName evidence="11">Relaxing enzyme</fullName>
    </alternativeName>
    <alternativeName>
        <fullName evidence="9">Swivelase</fullName>
    </alternativeName>
    <alternativeName>
        <fullName evidence="10">Untwisting enzyme</fullName>
    </alternativeName>
</protein>
<dbReference type="Gene3D" id="1.10.460.10">
    <property type="entry name" value="Topoisomerase I, domain 2"/>
    <property type="match status" value="1"/>
</dbReference>
<dbReference type="SMART" id="SM00436">
    <property type="entry name" value="TOP1Bc"/>
    <property type="match status" value="1"/>
</dbReference>